<dbReference type="EMBL" id="SAEB01000006">
    <property type="protein sequence ID" value="RVD85547.1"/>
    <property type="molecule type" value="Genomic_DNA"/>
</dbReference>
<dbReference type="VEuPathDB" id="FungiDB:DFL_003867"/>
<dbReference type="OrthoDB" id="442176at2759"/>
<feature type="region of interest" description="Disordered" evidence="1">
    <location>
        <begin position="1"/>
        <end position="32"/>
    </location>
</feature>
<comment type="caution">
    <text evidence="2">The sequence shown here is derived from an EMBL/GenBank/DDBJ whole genome shotgun (WGS) entry which is preliminary data.</text>
</comment>
<dbReference type="GeneID" id="93586178"/>
<evidence type="ECO:0000256" key="1">
    <source>
        <dbReference type="SAM" id="MobiDB-lite"/>
    </source>
</evidence>
<protein>
    <submittedName>
        <fullName evidence="2">Uncharacterized protein</fullName>
    </submittedName>
</protein>
<keyword evidence="3" id="KW-1185">Reference proteome</keyword>
<name>A0A437A3C7_ARTFL</name>
<sequence>MSAFNSESAGGPAPPPGPINTSDPPQEASGRLNIVPIPGSVAFNNIDAVLEAHSLVTTEQAYDLLRDLGVPRDMILSITQYGLNQSIESNSGQIQPPSQEKDVQDLVSLPSRTGWEKRYPDYIAATSQPRPPIQTSYQ</sequence>
<organism evidence="2 3">
    <name type="scientific">Arthrobotrys flagrans</name>
    <name type="common">Nematode-trapping fungus</name>
    <name type="synonym">Trichothecium flagrans</name>
    <dbReference type="NCBI Taxonomy" id="97331"/>
    <lineage>
        <taxon>Eukaryota</taxon>
        <taxon>Fungi</taxon>
        <taxon>Dikarya</taxon>
        <taxon>Ascomycota</taxon>
        <taxon>Pezizomycotina</taxon>
        <taxon>Orbiliomycetes</taxon>
        <taxon>Orbiliales</taxon>
        <taxon>Orbiliaceae</taxon>
        <taxon>Arthrobotrys</taxon>
    </lineage>
</organism>
<dbReference type="Proteomes" id="UP000283090">
    <property type="component" value="Unassembled WGS sequence"/>
</dbReference>
<proteinExistence type="predicted"/>
<reference evidence="2 3" key="1">
    <citation type="submission" date="2019-01" db="EMBL/GenBank/DDBJ databases">
        <title>Intercellular communication is required for trap formation in the nematode-trapping fungus Duddingtonia flagrans.</title>
        <authorList>
            <person name="Youssar L."/>
            <person name="Wernet V."/>
            <person name="Hensel N."/>
            <person name="Hildebrandt H.-G."/>
            <person name="Fischer R."/>
        </authorList>
    </citation>
    <scope>NUCLEOTIDE SEQUENCE [LARGE SCALE GENOMIC DNA]</scope>
    <source>
        <strain evidence="2 3">CBS H-5679</strain>
    </source>
</reference>
<dbReference type="STRING" id="97331.A0A437A3C7"/>
<gene>
    <name evidence="2" type="ORF">DFL_003867</name>
</gene>
<accession>A0A437A3C7</accession>
<dbReference type="RefSeq" id="XP_067491091.1">
    <property type="nucleotide sequence ID" value="XM_067632864.1"/>
</dbReference>
<dbReference type="AlphaFoldDB" id="A0A437A3C7"/>
<evidence type="ECO:0000313" key="2">
    <source>
        <dbReference type="EMBL" id="RVD85547.1"/>
    </source>
</evidence>
<evidence type="ECO:0000313" key="3">
    <source>
        <dbReference type="Proteomes" id="UP000283090"/>
    </source>
</evidence>